<keyword evidence="2" id="KW-1185">Reference proteome</keyword>
<dbReference type="STRING" id="1590841.A0A2R6QPQ0"/>
<dbReference type="InParanoid" id="A0A2R6QPQ0"/>
<proteinExistence type="predicted"/>
<protein>
    <submittedName>
        <fullName evidence="1">Ubiquitin carboxyl-terminal hydrolase</fullName>
    </submittedName>
</protein>
<evidence type="ECO:0000313" key="2">
    <source>
        <dbReference type="Proteomes" id="UP000241394"/>
    </source>
</evidence>
<comment type="caution">
    <text evidence="1">The sequence shown here is derived from an EMBL/GenBank/DDBJ whole genome shotgun (WGS) entry which is preliminary data.</text>
</comment>
<dbReference type="OrthoDB" id="266020at2759"/>
<dbReference type="AlphaFoldDB" id="A0A2R6QPQ0"/>
<gene>
    <name evidence="1" type="ORF">CEY00_Acc01299</name>
</gene>
<dbReference type="Gramene" id="PSS11909">
    <property type="protein sequence ID" value="PSS11909"/>
    <property type="gene ID" value="CEY00_Acc01299"/>
</dbReference>
<organism evidence="1 2">
    <name type="scientific">Actinidia chinensis var. chinensis</name>
    <name type="common">Chinese soft-hair kiwi</name>
    <dbReference type="NCBI Taxonomy" id="1590841"/>
    <lineage>
        <taxon>Eukaryota</taxon>
        <taxon>Viridiplantae</taxon>
        <taxon>Streptophyta</taxon>
        <taxon>Embryophyta</taxon>
        <taxon>Tracheophyta</taxon>
        <taxon>Spermatophyta</taxon>
        <taxon>Magnoliopsida</taxon>
        <taxon>eudicotyledons</taxon>
        <taxon>Gunneridae</taxon>
        <taxon>Pentapetalae</taxon>
        <taxon>asterids</taxon>
        <taxon>Ericales</taxon>
        <taxon>Actinidiaceae</taxon>
        <taxon>Actinidia</taxon>
    </lineage>
</organism>
<keyword evidence="1" id="KW-0378">Hydrolase</keyword>
<name>A0A2R6QPQ0_ACTCC</name>
<dbReference type="PANTHER" id="PTHR33443">
    <property type="entry name" value="ZGC:112980"/>
    <property type="match status" value="1"/>
</dbReference>
<dbReference type="InterPro" id="IPR053234">
    <property type="entry name" value="RPM1_Interactor"/>
</dbReference>
<accession>A0A2R6QPQ0</accession>
<dbReference type="Proteomes" id="UP000241394">
    <property type="component" value="Chromosome LG14"/>
</dbReference>
<reference evidence="2" key="2">
    <citation type="journal article" date="2018" name="BMC Genomics">
        <title>A manually annotated Actinidia chinensis var. chinensis (kiwifruit) genome highlights the challenges associated with draft genomes and gene prediction in plants.</title>
        <authorList>
            <person name="Pilkington S.M."/>
            <person name="Crowhurst R."/>
            <person name="Hilario E."/>
            <person name="Nardozza S."/>
            <person name="Fraser L."/>
            <person name="Peng Y."/>
            <person name="Gunaseelan K."/>
            <person name="Simpson R."/>
            <person name="Tahir J."/>
            <person name="Deroles S.C."/>
            <person name="Templeton K."/>
            <person name="Luo Z."/>
            <person name="Davy M."/>
            <person name="Cheng C."/>
            <person name="McNeilage M."/>
            <person name="Scaglione D."/>
            <person name="Liu Y."/>
            <person name="Zhang Q."/>
            <person name="Datson P."/>
            <person name="De Silva N."/>
            <person name="Gardiner S.E."/>
            <person name="Bassett H."/>
            <person name="Chagne D."/>
            <person name="McCallum J."/>
            <person name="Dzierzon H."/>
            <person name="Deng C."/>
            <person name="Wang Y.Y."/>
            <person name="Barron L."/>
            <person name="Manako K."/>
            <person name="Bowen J."/>
            <person name="Foster T.M."/>
            <person name="Erridge Z.A."/>
            <person name="Tiffin H."/>
            <person name="Waite C.N."/>
            <person name="Davies K.M."/>
            <person name="Grierson E.P."/>
            <person name="Laing W.A."/>
            <person name="Kirk R."/>
            <person name="Chen X."/>
            <person name="Wood M."/>
            <person name="Montefiori M."/>
            <person name="Brummell D.A."/>
            <person name="Schwinn K.E."/>
            <person name="Catanach A."/>
            <person name="Fullerton C."/>
            <person name="Li D."/>
            <person name="Meiyalaghan S."/>
            <person name="Nieuwenhuizen N."/>
            <person name="Read N."/>
            <person name="Prakash R."/>
            <person name="Hunter D."/>
            <person name="Zhang H."/>
            <person name="McKenzie M."/>
            <person name="Knabel M."/>
            <person name="Harris A."/>
            <person name="Allan A.C."/>
            <person name="Gleave A."/>
            <person name="Chen A."/>
            <person name="Janssen B.J."/>
            <person name="Plunkett B."/>
            <person name="Ampomah-Dwamena C."/>
            <person name="Voogd C."/>
            <person name="Leif D."/>
            <person name="Lafferty D."/>
            <person name="Souleyre E.J.F."/>
            <person name="Varkonyi-Gasic E."/>
            <person name="Gambi F."/>
            <person name="Hanley J."/>
            <person name="Yao J.L."/>
            <person name="Cheung J."/>
            <person name="David K.M."/>
            <person name="Warren B."/>
            <person name="Marsh K."/>
            <person name="Snowden K.C."/>
            <person name="Lin-Wang K."/>
            <person name="Brian L."/>
            <person name="Martinez-Sanchez M."/>
            <person name="Wang M."/>
            <person name="Ileperuma N."/>
            <person name="Macnee N."/>
            <person name="Campin R."/>
            <person name="McAtee P."/>
            <person name="Drummond R.S.M."/>
            <person name="Espley R.V."/>
            <person name="Ireland H.S."/>
            <person name="Wu R."/>
            <person name="Atkinson R.G."/>
            <person name="Karunairetnam S."/>
            <person name="Bulley S."/>
            <person name="Chunkath S."/>
            <person name="Hanley Z."/>
            <person name="Storey R."/>
            <person name="Thrimawithana A.H."/>
            <person name="Thomson S."/>
            <person name="David C."/>
            <person name="Testolin R."/>
            <person name="Huang H."/>
            <person name="Hellens R.P."/>
            <person name="Schaffer R.J."/>
        </authorList>
    </citation>
    <scope>NUCLEOTIDE SEQUENCE [LARGE SCALE GENOMIC DNA]</scope>
    <source>
        <strain evidence="2">cv. Red5</strain>
    </source>
</reference>
<sequence>MGKRQLKRVIELSPTPAKTREAIDLEGTPIREIFCLKKKTLNMREIEEREDCFILDFDPNDSLNLSQISKSKDLRNPNSPDLSVLAEKGQVACRDYPHSRHLCAKNRFESTPHESYCELCYCFVCDMVAPCKDWTGVAGHCHAIDNEAWKSQRKRMRRRK</sequence>
<evidence type="ECO:0000313" key="1">
    <source>
        <dbReference type="EMBL" id="PSS11909.1"/>
    </source>
</evidence>
<reference evidence="1 2" key="1">
    <citation type="submission" date="2017-07" db="EMBL/GenBank/DDBJ databases">
        <title>An improved, manually edited Actinidia chinensis var. chinensis (kiwifruit) genome highlights the challenges associated with draft genomes and gene prediction in plants.</title>
        <authorList>
            <person name="Pilkington S."/>
            <person name="Crowhurst R."/>
            <person name="Hilario E."/>
            <person name="Nardozza S."/>
            <person name="Fraser L."/>
            <person name="Peng Y."/>
            <person name="Gunaseelan K."/>
            <person name="Simpson R."/>
            <person name="Tahir J."/>
            <person name="Deroles S."/>
            <person name="Templeton K."/>
            <person name="Luo Z."/>
            <person name="Davy M."/>
            <person name="Cheng C."/>
            <person name="Mcneilage M."/>
            <person name="Scaglione D."/>
            <person name="Liu Y."/>
            <person name="Zhang Q."/>
            <person name="Datson P."/>
            <person name="De Silva N."/>
            <person name="Gardiner S."/>
            <person name="Bassett H."/>
            <person name="Chagne D."/>
            <person name="Mccallum J."/>
            <person name="Dzierzon H."/>
            <person name="Deng C."/>
            <person name="Wang Y.-Y."/>
            <person name="Barron N."/>
            <person name="Manako K."/>
            <person name="Bowen J."/>
            <person name="Foster T."/>
            <person name="Erridge Z."/>
            <person name="Tiffin H."/>
            <person name="Waite C."/>
            <person name="Davies K."/>
            <person name="Grierson E."/>
            <person name="Laing W."/>
            <person name="Kirk R."/>
            <person name="Chen X."/>
            <person name="Wood M."/>
            <person name="Montefiori M."/>
            <person name="Brummell D."/>
            <person name="Schwinn K."/>
            <person name="Catanach A."/>
            <person name="Fullerton C."/>
            <person name="Li D."/>
            <person name="Meiyalaghan S."/>
            <person name="Nieuwenhuizen N."/>
            <person name="Read N."/>
            <person name="Prakash R."/>
            <person name="Hunter D."/>
            <person name="Zhang H."/>
            <person name="Mckenzie M."/>
            <person name="Knabel M."/>
            <person name="Harris A."/>
            <person name="Allan A."/>
            <person name="Chen A."/>
            <person name="Janssen B."/>
            <person name="Plunkett B."/>
            <person name="Dwamena C."/>
            <person name="Voogd C."/>
            <person name="Leif D."/>
            <person name="Lafferty D."/>
            <person name="Souleyre E."/>
            <person name="Varkonyi-Gasic E."/>
            <person name="Gambi F."/>
            <person name="Hanley J."/>
            <person name="Yao J.-L."/>
            <person name="Cheung J."/>
            <person name="David K."/>
            <person name="Warren B."/>
            <person name="Marsh K."/>
            <person name="Snowden K."/>
            <person name="Lin-Wang K."/>
            <person name="Brian L."/>
            <person name="Martinez-Sanchez M."/>
            <person name="Wang M."/>
            <person name="Ileperuma N."/>
            <person name="Macnee N."/>
            <person name="Campin R."/>
            <person name="Mcatee P."/>
            <person name="Drummond R."/>
            <person name="Espley R."/>
            <person name="Ireland H."/>
            <person name="Wu R."/>
            <person name="Atkinson R."/>
            <person name="Karunairetnam S."/>
            <person name="Bulley S."/>
            <person name="Chunkath S."/>
            <person name="Hanley Z."/>
            <person name="Storey R."/>
            <person name="Thrimawithana A."/>
            <person name="Thomson S."/>
            <person name="David C."/>
            <person name="Testolin R."/>
        </authorList>
    </citation>
    <scope>NUCLEOTIDE SEQUENCE [LARGE SCALE GENOMIC DNA]</scope>
    <source>
        <strain evidence="2">cv. Red5</strain>
        <tissue evidence="1">Young leaf</tissue>
    </source>
</reference>
<dbReference type="EMBL" id="NKQK01000014">
    <property type="protein sequence ID" value="PSS11909.1"/>
    <property type="molecule type" value="Genomic_DNA"/>
</dbReference>
<dbReference type="OMA" id="AAPCENW"/>
<dbReference type="GO" id="GO:0016787">
    <property type="term" value="F:hydrolase activity"/>
    <property type="evidence" value="ECO:0007669"/>
    <property type="project" value="UniProtKB-KW"/>
</dbReference>
<dbReference type="PANTHER" id="PTHR33443:SF30">
    <property type="entry name" value="SARCOSINE DEHYDROGENASE-2C PROTEIN"/>
    <property type="match status" value="1"/>
</dbReference>
<dbReference type="FunCoup" id="A0A2R6QPQ0">
    <property type="interactions" value="87"/>
</dbReference>